<dbReference type="RefSeq" id="WP_337890851.1">
    <property type="nucleotide sequence ID" value="NZ_JBAHVI010000009.1"/>
</dbReference>
<gene>
    <name evidence="2" type="ORF">V5S96_09050</name>
</gene>
<evidence type="ECO:0000256" key="1">
    <source>
        <dbReference type="SAM" id="SignalP"/>
    </source>
</evidence>
<dbReference type="Gene3D" id="3.40.390.10">
    <property type="entry name" value="Collagenase (Catalytic Domain)"/>
    <property type="match status" value="1"/>
</dbReference>
<protein>
    <submittedName>
        <fullName evidence="2">M12 family metallo-peptidase</fullName>
    </submittedName>
</protein>
<sequence length="193" mass="20389">MKKFLVKTMAAVLAVSVVAPGVAHADRWTKINPAQCKAAFAAVEAGQGLPDPQLLRLDKNNAMVGDTLEVYIGKTGHTDAIDAAIDAWTEASHGAIKIVKVAQPTQHSVEIADGYTAAVGEMVWKPKPHIVLNPKYMHSPLQTRTYVLAHEMGHAMGLGHGCADTLMRAGSSPGASSMTPTAVDVAAVRQGRF</sequence>
<keyword evidence="1" id="KW-0732">Signal</keyword>
<feature type="chain" id="PRO_5046591710" evidence="1">
    <location>
        <begin position="26"/>
        <end position="193"/>
    </location>
</feature>
<dbReference type="Pfam" id="PF13688">
    <property type="entry name" value="Reprolysin_5"/>
    <property type="match status" value="1"/>
</dbReference>
<dbReference type="EMBL" id="JBAHVJ010000009">
    <property type="protein sequence ID" value="MEJ4100501.1"/>
    <property type="molecule type" value="Genomic_DNA"/>
</dbReference>
<accession>A0ABU8NZQ9</accession>
<organism evidence="2 3">
    <name type="scientific">Corynebacterium mastitidis</name>
    <dbReference type="NCBI Taxonomy" id="161890"/>
    <lineage>
        <taxon>Bacteria</taxon>
        <taxon>Bacillati</taxon>
        <taxon>Actinomycetota</taxon>
        <taxon>Actinomycetes</taxon>
        <taxon>Mycobacteriales</taxon>
        <taxon>Corynebacteriaceae</taxon>
        <taxon>Corynebacterium</taxon>
    </lineage>
</organism>
<evidence type="ECO:0000313" key="2">
    <source>
        <dbReference type="EMBL" id="MEJ4100501.1"/>
    </source>
</evidence>
<proteinExistence type="predicted"/>
<keyword evidence="3" id="KW-1185">Reference proteome</keyword>
<dbReference type="SUPFAM" id="SSF55486">
    <property type="entry name" value="Metalloproteases ('zincins'), catalytic domain"/>
    <property type="match status" value="1"/>
</dbReference>
<dbReference type="InterPro" id="IPR024079">
    <property type="entry name" value="MetalloPept_cat_dom_sf"/>
</dbReference>
<dbReference type="Proteomes" id="UP001359781">
    <property type="component" value="Unassembled WGS sequence"/>
</dbReference>
<comment type="caution">
    <text evidence="2">The sequence shown here is derived from an EMBL/GenBank/DDBJ whole genome shotgun (WGS) entry which is preliminary data.</text>
</comment>
<name>A0ABU8NZQ9_9CORY</name>
<reference evidence="2 3" key="1">
    <citation type="submission" date="2024-02" db="EMBL/GenBank/DDBJ databases">
        <title>Whole genome sequencing and characterization of Corynebacterium isolated from the ocular surface of dry eye disease sufferers.</title>
        <authorList>
            <person name="Naqvi M."/>
        </authorList>
    </citation>
    <scope>NUCLEOTIDE SEQUENCE [LARGE SCALE GENOMIC DNA]</scope>
    <source>
        <strain evidence="2 3">PCRF</strain>
    </source>
</reference>
<feature type="signal peptide" evidence="1">
    <location>
        <begin position="1"/>
        <end position="25"/>
    </location>
</feature>
<evidence type="ECO:0000313" key="3">
    <source>
        <dbReference type="Proteomes" id="UP001359781"/>
    </source>
</evidence>